<dbReference type="Proteomes" id="UP000663722">
    <property type="component" value="Chromosome"/>
</dbReference>
<organism evidence="2 3">
    <name type="scientific">Desulfonema magnum</name>
    <dbReference type="NCBI Taxonomy" id="45655"/>
    <lineage>
        <taxon>Bacteria</taxon>
        <taxon>Pseudomonadati</taxon>
        <taxon>Thermodesulfobacteriota</taxon>
        <taxon>Desulfobacteria</taxon>
        <taxon>Desulfobacterales</taxon>
        <taxon>Desulfococcaceae</taxon>
        <taxon>Desulfonema</taxon>
    </lineage>
</organism>
<keyword evidence="3" id="KW-1185">Reference proteome</keyword>
<evidence type="ECO:0000313" key="2">
    <source>
        <dbReference type="EMBL" id="QTA85696.1"/>
    </source>
</evidence>
<evidence type="ECO:0000313" key="3">
    <source>
        <dbReference type="Proteomes" id="UP000663722"/>
    </source>
</evidence>
<feature type="region of interest" description="Disordered" evidence="1">
    <location>
        <begin position="272"/>
        <end position="292"/>
    </location>
</feature>
<protein>
    <submittedName>
        <fullName evidence="2">Uncharacterized protein</fullName>
    </submittedName>
</protein>
<sequence length="292" mass="33171">MPILSNLWNRLIHHIAKYIPGGLANLYIRLRMQEKAATLIKAKFEKLAPLEARIAMNNYEAIKWDMPGACKFLMGLKPEIAVAILNQWYNNEKFSNIAFRSGVLLNMMLTMPAQTFFNLEEDALKEKLTKIITLVADTNKPLLKERFETGPVDPSLKILELVASPPAIIPFLLNDIADLCPFFLVQLENKNPDRFNFLFEKFPVNKSREIKKKMGDMKMNKLEKEAKKGELKTKAEALEDKKLEKDLKISVAKKEESIGNLADKISDFLGMYIPPESNKPESSDESPQASDA</sequence>
<dbReference type="RefSeq" id="WP_207681641.1">
    <property type="nucleotide sequence ID" value="NZ_CP061800.1"/>
</dbReference>
<reference evidence="2" key="1">
    <citation type="journal article" date="2021" name="Microb. Physiol.">
        <title>Proteogenomic Insights into the Physiology of Marine, Sulfate-Reducing, Filamentous Desulfonema limicola and Desulfonema magnum.</title>
        <authorList>
            <person name="Schnaars V."/>
            <person name="Wohlbrand L."/>
            <person name="Scheve S."/>
            <person name="Hinrichs C."/>
            <person name="Reinhardt R."/>
            <person name="Rabus R."/>
        </authorList>
    </citation>
    <scope>NUCLEOTIDE SEQUENCE</scope>
    <source>
        <strain evidence="2">4be13</strain>
    </source>
</reference>
<name>A0A975BHS6_9BACT</name>
<dbReference type="AlphaFoldDB" id="A0A975BHS6"/>
<dbReference type="EMBL" id="CP061800">
    <property type="protein sequence ID" value="QTA85696.1"/>
    <property type="molecule type" value="Genomic_DNA"/>
</dbReference>
<gene>
    <name evidence="2" type="ORF">dnm_017100</name>
</gene>
<proteinExistence type="predicted"/>
<evidence type="ECO:0000256" key="1">
    <source>
        <dbReference type="SAM" id="MobiDB-lite"/>
    </source>
</evidence>
<dbReference type="KEGG" id="dmm:dnm_017100"/>
<accession>A0A975BHS6</accession>